<organism evidence="1 2">
    <name type="scientific">Anopheles albimanus</name>
    <name type="common">New world malaria mosquito</name>
    <dbReference type="NCBI Taxonomy" id="7167"/>
    <lineage>
        <taxon>Eukaryota</taxon>
        <taxon>Metazoa</taxon>
        <taxon>Ecdysozoa</taxon>
        <taxon>Arthropoda</taxon>
        <taxon>Hexapoda</taxon>
        <taxon>Insecta</taxon>
        <taxon>Pterygota</taxon>
        <taxon>Neoptera</taxon>
        <taxon>Endopterygota</taxon>
        <taxon>Diptera</taxon>
        <taxon>Nematocera</taxon>
        <taxon>Culicoidea</taxon>
        <taxon>Culicidae</taxon>
        <taxon>Anophelinae</taxon>
        <taxon>Anopheles</taxon>
    </lineage>
</organism>
<keyword evidence="2" id="KW-1185">Reference proteome</keyword>
<sequence>MCLPKQRIDDIVLPGGREVEQHVEMRLRCFFFLGAVLQAITEKTGIPRELLLDSVDQRALHGQSMNFAKVRLVRAGEVNPRLGEINHRLYRTLVRLIGDEQVVPVAEYHLNEVTGAIDRLHHAILLDMACIDFSLDPPNATSPSNCSRVNRILDTMHSALIGNPLFSRTALDWVANTRTPAGIQDLFRYVAPVYQAVLREQELPSVETLLERPRLYDNSSRECCRSSL</sequence>
<reference evidence="1 2" key="1">
    <citation type="journal article" date="2017" name="G3 (Bethesda)">
        <title>The Physical Genome Mapping of Anopheles albimanus Corrected Scaffold Misassemblies and Identified Interarm Rearrangements in Genus Anopheles.</title>
        <authorList>
            <person name="Artemov G.N."/>
            <person name="Peery A.N."/>
            <person name="Jiang X."/>
            <person name="Tu Z."/>
            <person name="Stegniy V.N."/>
            <person name="Sharakhova M.V."/>
            <person name="Sharakhov I.V."/>
        </authorList>
    </citation>
    <scope>NUCLEOTIDE SEQUENCE [LARGE SCALE GENOMIC DNA]</scope>
    <source>
        <strain evidence="1 2">ALBI9_A</strain>
    </source>
</reference>
<reference evidence="1" key="2">
    <citation type="submission" date="2022-08" db="UniProtKB">
        <authorList>
            <consortium name="EnsemblMetazoa"/>
        </authorList>
    </citation>
    <scope>IDENTIFICATION</scope>
    <source>
        <strain evidence="1">STECLA/ALBI9_A</strain>
    </source>
</reference>
<accession>A0A8W7K5H6</accession>
<dbReference type="EnsemblMetazoa" id="AALB016179-RA">
    <property type="protein sequence ID" value="AALB016179-PA"/>
    <property type="gene ID" value="AALB016179"/>
</dbReference>
<proteinExistence type="predicted"/>
<name>A0A8W7K5H6_ANOAL</name>
<dbReference type="Proteomes" id="UP000069272">
    <property type="component" value="Chromosome 2R"/>
</dbReference>
<evidence type="ECO:0000313" key="2">
    <source>
        <dbReference type="Proteomes" id="UP000069272"/>
    </source>
</evidence>
<evidence type="ECO:0000313" key="1">
    <source>
        <dbReference type="EnsemblMetazoa" id="AALB016179-PA"/>
    </source>
</evidence>
<protein>
    <submittedName>
        <fullName evidence="1">Uncharacterized protein</fullName>
    </submittedName>
</protein>
<dbReference type="AlphaFoldDB" id="A0A8W7K5H6"/>